<organism evidence="1 2">
    <name type="scientific">Litomosoides sigmodontis</name>
    <name type="common">Filarial nematode worm</name>
    <dbReference type="NCBI Taxonomy" id="42156"/>
    <lineage>
        <taxon>Eukaryota</taxon>
        <taxon>Metazoa</taxon>
        <taxon>Ecdysozoa</taxon>
        <taxon>Nematoda</taxon>
        <taxon>Chromadorea</taxon>
        <taxon>Rhabditida</taxon>
        <taxon>Spirurina</taxon>
        <taxon>Spiruromorpha</taxon>
        <taxon>Filarioidea</taxon>
        <taxon>Onchocercidae</taxon>
        <taxon>Litomosoides</taxon>
    </lineage>
</organism>
<name>A0A3P6T7F9_LITSI</name>
<dbReference type="Proteomes" id="UP000277928">
    <property type="component" value="Unassembled WGS sequence"/>
</dbReference>
<dbReference type="OMA" id="GMRIFEF"/>
<dbReference type="EMBL" id="UYRX01000143">
    <property type="protein sequence ID" value="VDK75400.1"/>
    <property type="molecule type" value="Genomic_DNA"/>
</dbReference>
<evidence type="ECO:0000313" key="2">
    <source>
        <dbReference type="Proteomes" id="UP000277928"/>
    </source>
</evidence>
<gene>
    <name evidence="1" type="ORF">NLS_LOCUS2898</name>
</gene>
<dbReference type="STRING" id="42156.A0A3P6T7F9"/>
<reference evidence="1 2" key="1">
    <citation type="submission" date="2018-08" db="EMBL/GenBank/DDBJ databases">
        <authorList>
            <person name="Laetsch R D."/>
            <person name="Stevens L."/>
            <person name="Kumar S."/>
            <person name="Blaxter L. M."/>
        </authorList>
    </citation>
    <scope>NUCLEOTIDE SEQUENCE [LARGE SCALE GENOMIC DNA]</scope>
</reference>
<keyword evidence="2" id="KW-1185">Reference proteome</keyword>
<proteinExistence type="predicted"/>
<evidence type="ECO:0000313" key="1">
    <source>
        <dbReference type="EMBL" id="VDK75400.1"/>
    </source>
</evidence>
<sequence>MESNKNCPYKSCCNNSTSSRRHSLTTQLTRTARRFSATLVPQLVKLDPLPLLQNYEMLNIRLANAEQLQAAVKGYIIKNSVNFSPIDFEITDANNARVLSASLYPEEMILSNGSKRIFSITFDDTDPEECGTVIAKIRHPLSGMRIFEFLELPCSSVVQITSYADQCDRCQIKLVSNAIFNFLALCSRCHTTRKQWQFINEGKIYAVMRLNGTFFEENSLRLEWTPQANNELRMIVIAYGMTQMVREVFPSLGHIISEKYQQKKW</sequence>
<dbReference type="OrthoDB" id="5814573at2759"/>
<protein>
    <submittedName>
        <fullName evidence="1">Uncharacterized protein</fullName>
    </submittedName>
</protein>
<dbReference type="AlphaFoldDB" id="A0A3P6T7F9"/>
<accession>A0A3P6T7F9</accession>